<organism evidence="1 2">
    <name type="scientific">Variovorax defluvii</name>
    <dbReference type="NCBI Taxonomy" id="913761"/>
    <lineage>
        <taxon>Bacteria</taxon>
        <taxon>Pseudomonadati</taxon>
        <taxon>Pseudomonadota</taxon>
        <taxon>Betaproteobacteria</taxon>
        <taxon>Burkholderiales</taxon>
        <taxon>Comamonadaceae</taxon>
        <taxon>Variovorax</taxon>
    </lineage>
</organism>
<dbReference type="InterPro" id="IPR002514">
    <property type="entry name" value="Transposase_8"/>
</dbReference>
<keyword evidence="2" id="KW-1185">Reference proteome</keyword>
<gene>
    <name evidence="1" type="ORF">GCM10023165_20630</name>
</gene>
<name>A0ABP8HKE8_9BURK</name>
<dbReference type="EMBL" id="BAABGJ010000017">
    <property type="protein sequence ID" value="GAA4340562.1"/>
    <property type="molecule type" value="Genomic_DNA"/>
</dbReference>
<protein>
    <recommendedName>
        <fullName evidence="3">Transposase</fullName>
    </recommendedName>
</protein>
<dbReference type="Gene3D" id="1.10.10.60">
    <property type="entry name" value="Homeodomain-like"/>
    <property type="match status" value="1"/>
</dbReference>
<evidence type="ECO:0000313" key="1">
    <source>
        <dbReference type="EMBL" id="GAA4340562.1"/>
    </source>
</evidence>
<dbReference type="Proteomes" id="UP001500975">
    <property type="component" value="Unassembled WGS sequence"/>
</dbReference>
<proteinExistence type="predicted"/>
<reference evidence="2" key="1">
    <citation type="journal article" date="2019" name="Int. J. Syst. Evol. Microbiol.">
        <title>The Global Catalogue of Microorganisms (GCM) 10K type strain sequencing project: providing services to taxonomists for standard genome sequencing and annotation.</title>
        <authorList>
            <consortium name="The Broad Institute Genomics Platform"/>
            <consortium name="The Broad Institute Genome Sequencing Center for Infectious Disease"/>
            <person name="Wu L."/>
            <person name="Ma J."/>
        </authorList>
    </citation>
    <scope>NUCLEOTIDE SEQUENCE [LARGE SCALE GENOMIC DNA]</scope>
    <source>
        <strain evidence="2">JCM 17804</strain>
    </source>
</reference>
<sequence>MNTIEAAAVKGDRRHRRRHSDEFKANLIAACSRPGVSIASVALANGINANLLRRWVIEGGQRLPSPDCADRAVDLPREQGKAAFVPVQLDAAQSSPAPDIRIELKRGATTVVVHWPCGAAAASAVWLREILR</sequence>
<evidence type="ECO:0008006" key="3">
    <source>
        <dbReference type="Google" id="ProtNLM"/>
    </source>
</evidence>
<evidence type="ECO:0000313" key="2">
    <source>
        <dbReference type="Proteomes" id="UP001500975"/>
    </source>
</evidence>
<dbReference type="InterPro" id="IPR009057">
    <property type="entry name" value="Homeodomain-like_sf"/>
</dbReference>
<dbReference type="SUPFAM" id="SSF46689">
    <property type="entry name" value="Homeodomain-like"/>
    <property type="match status" value="1"/>
</dbReference>
<dbReference type="Pfam" id="PF01527">
    <property type="entry name" value="HTH_Tnp_1"/>
    <property type="match status" value="1"/>
</dbReference>
<accession>A0ABP8HKE8</accession>
<dbReference type="RefSeq" id="WP_238693164.1">
    <property type="nucleotide sequence ID" value="NZ_BAABGJ010000017.1"/>
</dbReference>
<comment type="caution">
    <text evidence="1">The sequence shown here is derived from an EMBL/GenBank/DDBJ whole genome shotgun (WGS) entry which is preliminary data.</text>
</comment>